<dbReference type="PROSITE" id="PS51257">
    <property type="entry name" value="PROKAR_LIPOPROTEIN"/>
    <property type="match status" value="1"/>
</dbReference>
<sequence length="783" mass="85002">MKRKQVTAACLMAATMLFSGCTPNISEYAARAQQAGKSFWEGETTDAMAQDSDAAAIADGETSEAGETQNDSTGTGTAAANDDKVQDSAAATDDEIQGGTTATGGEAQHGDTAATADSEMPATGETQTDTATESAAATAPQIPALMTEVTDSVYEAYAQKSNAFTGKLAGHDRLSRAENAALTAVLSQKEYGDKTLCLQNMAKYDSNANESFLLMFESTPLTARGRISGDLWYYDGESARLLEKGIVVTGLQQVTGIGNPFVILETEVSGKKQAAVWTVKDQKCEKLLEDAETIEATKDGVCTLYPAEKTVYDPLVSEWDSAEETVPVYYERTADGFAERSYRELTASEYLAYVSAEDSDEEAQAWKEKMEEQFYTQTDENTEYTYWFYAIGEDKIAYRCREAGQSVGQEEGIDHAVAKYSWCISSLDQGKLTKASETISGDGFFFPSRLEQEEALESLEDIPNEFTKNRLNKVQKTARATVGQAVAQILEVQEYPDDALCFAETADYDGNGKKETFAAIGRYDGAFGAPVCDLWFVGADGAALEEENFAFKELEKLGSAFVLYRGYEVSGVSDMLFGVQEQGAVRLLKQMGHFELDDDGDLMAWTAGTEAAPGYYDISLRTLTEYRLEEIREKELLQYKNGKAVLKSILRQVGSDSGKIQILSGENDRIHVNLSDAEGSWYETWKVENDRLVLTDSGEGSVKEVHESGDVSGQNAVSQNSAVSEREADSISENNAAASDRTGSIGTRSVTKSGQKSENGAESPAFDFSAPDGTAKETQTEQE</sequence>
<evidence type="ECO:0000256" key="1">
    <source>
        <dbReference type="SAM" id="MobiDB-lite"/>
    </source>
</evidence>
<feature type="region of interest" description="Disordered" evidence="1">
    <location>
        <begin position="56"/>
        <end position="139"/>
    </location>
</feature>
<proteinExistence type="predicted"/>
<dbReference type="Proteomes" id="UP001199355">
    <property type="component" value="Unassembled WGS sequence"/>
</dbReference>
<dbReference type="RefSeq" id="WP_308728506.1">
    <property type="nucleotide sequence ID" value="NZ_JAJEQF010000028.1"/>
</dbReference>
<feature type="signal peptide" evidence="2">
    <location>
        <begin position="1"/>
        <end position="19"/>
    </location>
</feature>
<dbReference type="AlphaFoldDB" id="A0AAE3AYZ2"/>
<protein>
    <submittedName>
        <fullName evidence="3">Uncharacterized protein</fullName>
    </submittedName>
</protein>
<feature type="compositionally biased region" description="Basic and acidic residues" evidence="1">
    <location>
        <begin position="774"/>
        <end position="783"/>
    </location>
</feature>
<accession>A0AAE3AYZ2</accession>
<gene>
    <name evidence="3" type="ORF">LKD45_10530</name>
</gene>
<dbReference type="EMBL" id="JAJEQF010000028">
    <property type="protein sequence ID" value="MCC2168117.1"/>
    <property type="molecule type" value="Genomic_DNA"/>
</dbReference>
<feature type="chain" id="PRO_5042109033" evidence="2">
    <location>
        <begin position="20"/>
        <end position="783"/>
    </location>
</feature>
<feature type="compositionally biased region" description="Polar residues" evidence="1">
    <location>
        <begin position="65"/>
        <end position="78"/>
    </location>
</feature>
<feature type="compositionally biased region" description="Polar residues" evidence="1">
    <location>
        <begin position="731"/>
        <end position="760"/>
    </location>
</feature>
<evidence type="ECO:0000313" key="4">
    <source>
        <dbReference type="Proteomes" id="UP001199355"/>
    </source>
</evidence>
<organism evidence="3 4">
    <name type="scientific">Gallintestinimicrobium propionicum</name>
    <dbReference type="NCBI Taxonomy" id="2981770"/>
    <lineage>
        <taxon>Bacteria</taxon>
        <taxon>Bacillati</taxon>
        <taxon>Bacillota</taxon>
        <taxon>Clostridia</taxon>
        <taxon>Lachnospirales</taxon>
        <taxon>Lachnospiraceae</taxon>
        <taxon>Gallintestinimicrobium</taxon>
    </lineage>
</organism>
<comment type="caution">
    <text evidence="3">The sequence shown here is derived from an EMBL/GenBank/DDBJ whole genome shotgun (WGS) entry which is preliminary data.</text>
</comment>
<keyword evidence="2" id="KW-0732">Signal</keyword>
<keyword evidence="4" id="KW-1185">Reference proteome</keyword>
<feature type="compositionally biased region" description="Polar residues" evidence="1">
    <location>
        <begin position="711"/>
        <end position="723"/>
    </location>
</feature>
<evidence type="ECO:0000313" key="3">
    <source>
        <dbReference type="EMBL" id="MCC2168117.1"/>
    </source>
</evidence>
<reference evidence="3 4" key="1">
    <citation type="submission" date="2021-10" db="EMBL/GenBank/DDBJ databases">
        <title>Anaerobic single-cell dispensing facilitates the cultivation of human gut bacteria.</title>
        <authorList>
            <person name="Afrizal A."/>
        </authorList>
    </citation>
    <scope>NUCLEOTIDE SEQUENCE [LARGE SCALE GENOMIC DNA]</scope>
    <source>
        <strain evidence="3 4">CLA-AA-H244</strain>
    </source>
</reference>
<name>A0AAE3AYZ2_9FIRM</name>
<feature type="compositionally biased region" description="Low complexity" evidence="1">
    <location>
        <begin position="126"/>
        <end position="139"/>
    </location>
</feature>
<feature type="region of interest" description="Disordered" evidence="1">
    <location>
        <begin position="698"/>
        <end position="783"/>
    </location>
</feature>
<evidence type="ECO:0000256" key="2">
    <source>
        <dbReference type="SAM" id="SignalP"/>
    </source>
</evidence>